<organism evidence="1 2">
    <name type="scientific">Trifolium medium</name>
    <dbReference type="NCBI Taxonomy" id="97028"/>
    <lineage>
        <taxon>Eukaryota</taxon>
        <taxon>Viridiplantae</taxon>
        <taxon>Streptophyta</taxon>
        <taxon>Embryophyta</taxon>
        <taxon>Tracheophyta</taxon>
        <taxon>Spermatophyta</taxon>
        <taxon>Magnoliopsida</taxon>
        <taxon>eudicotyledons</taxon>
        <taxon>Gunneridae</taxon>
        <taxon>Pentapetalae</taxon>
        <taxon>rosids</taxon>
        <taxon>fabids</taxon>
        <taxon>Fabales</taxon>
        <taxon>Fabaceae</taxon>
        <taxon>Papilionoideae</taxon>
        <taxon>50 kb inversion clade</taxon>
        <taxon>NPAAA clade</taxon>
        <taxon>Hologalegina</taxon>
        <taxon>IRL clade</taxon>
        <taxon>Trifolieae</taxon>
        <taxon>Trifolium</taxon>
    </lineage>
</organism>
<comment type="caution">
    <text evidence="1">The sequence shown here is derived from an EMBL/GenBank/DDBJ whole genome shotgun (WGS) entry which is preliminary data.</text>
</comment>
<reference evidence="1 2" key="1">
    <citation type="journal article" date="2018" name="Front. Plant Sci.">
        <title>Red Clover (Trifolium pratense) and Zigzag Clover (T. medium) - A Picture of Genomic Similarities and Differences.</title>
        <authorList>
            <person name="Dluhosova J."/>
            <person name="Istvanek J."/>
            <person name="Nedelnik J."/>
            <person name="Repkova J."/>
        </authorList>
    </citation>
    <scope>NUCLEOTIDE SEQUENCE [LARGE SCALE GENOMIC DNA]</scope>
    <source>
        <strain evidence="2">cv. 10/8</strain>
        <tissue evidence="1">Leaf</tissue>
    </source>
</reference>
<feature type="non-terminal residue" evidence="1">
    <location>
        <position position="41"/>
    </location>
</feature>
<protein>
    <submittedName>
        <fullName evidence="1">Uncharacterized protein</fullName>
    </submittedName>
</protein>
<dbReference type="AlphaFoldDB" id="A0A392W3M2"/>
<dbReference type="Proteomes" id="UP000265520">
    <property type="component" value="Unassembled WGS sequence"/>
</dbReference>
<sequence length="41" mass="4667">MEKSAKRCKFLAVWGASFAVCCLFPAQRAEQGCALREFQRE</sequence>
<keyword evidence="2" id="KW-1185">Reference proteome</keyword>
<proteinExistence type="predicted"/>
<evidence type="ECO:0000313" key="2">
    <source>
        <dbReference type="Proteomes" id="UP000265520"/>
    </source>
</evidence>
<accession>A0A392W3M2</accession>
<dbReference type="EMBL" id="LXQA011380253">
    <property type="protein sequence ID" value="MCI95228.1"/>
    <property type="molecule type" value="Genomic_DNA"/>
</dbReference>
<evidence type="ECO:0000313" key="1">
    <source>
        <dbReference type="EMBL" id="MCI95228.1"/>
    </source>
</evidence>
<name>A0A392W3M2_9FABA</name>